<evidence type="ECO:0000313" key="6">
    <source>
        <dbReference type="Proteomes" id="UP000005870"/>
    </source>
</evidence>
<feature type="domain" description="PAC" evidence="4">
    <location>
        <begin position="76"/>
        <end position="128"/>
    </location>
</feature>
<dbReference type="SMART" id="SM00387">
    <property type="entry name" value="HATPase_c"/>
    <property type="match status" value="1"/>
</dbReference>
<dbReference type="eggNOG" id="COG4191">
    <property type="taxonomic scope" value="Bacteria"/>
</dbReference>
<sequence>MSPGDHYRQIIELSEDCILELDATGRIASVNRHGLDLLQAFERSDVLHRAWQDFWPPALHPVVHQALRRGLEGQSSQYTGTLTTLRGAQRQWSVSIAPLSDAAGRVESLVVVGRDITEMRRVEQALRTLNASLSSQLQGAESQVMAASQHNQYLEATLTQAQVISERRRHLELAALQQRDIAEAARAMAEHTAMQAQKGEAVGQLVAGIAHDFNNMLQTAVAAISMVTDAPETLTPIQRKLLGRGNEALGHATAVAKRLLGFARQHPVRAEPMDLQEVALEMAELMQQSLAPDLQLVVERQSQPFPVIADRHSVGQAVMNLCINARDACGGTGRITLRCDQGQVSQDWATHLRAAGDYVTLSVADTGSGMDQAAMSRLFEPYFTTKPEGRGTGLGLAQVYALMRQAGGFIDVDSAVGVGTVMTLWFPRAHVSLGEAEVPPALPAASGSDLSA</sequence>
<dbReference type="Gene3D" id="3.30.450.20">
    <property type="entry name" value="PAS domain"/>
    <property type="match status" value="1"/>
</dbReference>
<organism evidence="5 6">
    <name type="scientific">Pseudoxanthomonas spadix (strain BD-a59)</name>
    <dbReference type="NCBI Taxonomy" id="1045855"/>
    <lineage>
        <taxon>Bacteria</taxon>
        <taxon>Pseudomonadati</taxon>
        <taxon>Pseudomonadota</taxon>
        <taxon>Gammaproteobacteria</taxon>
        <taxon>Lysobacterales</taxon>
        <taxon>Lysobacteraceae</taxon>
        <taxon>Pseudoxanthomonas</taxon>
    </lineage>
</organism>
<dbReference type="InterPro" id="IPR035965">
    <property type="entry name" value="PAS-like_dom_sf"/>
</dbReference>
<dbReference type="InterPro" id="IPR036097">
    <property type="entry name" value="HisK_dim/P_sf"/>
</dbReference>
<evidence type="ECO:0000256" key="2">
    <source>
        <dbReference type="ARBA" id="ARBA00012438"/>
    </source>
</evidence>
<dbReference type="Proteomes" id="UP000005870">
    <property type="component" value="Chromosome"/>
</dbReference>
<evidence type="ECO:0000256" key="1">
    <source>
        <dbReference type="ARBA" id="ARBA00000085"/>
    </source>
</evidence>
<dbReference type="RefSeq" id="WP_014161567.1">
    <property type="nucleotide sequence ID" value="NC_016147.2"/>
</dbReference>
<dbReference type="HOGENOM" id="CLU_000445_114_51_6"/>
<dbReference type="GO" id="GO:0000155">
    <property type="term" value="F:phosphorelay sensor kinase activity"/>
    <property type="evidence" value="ECO:0007669"/>
    <property type="project" value="InterPro"/>
</dbReference>
<dbReference type="InterPro" id="IPR000014">
    <property type="entry name" value="PAS"/>
</dbReference>
<dbReference type="InterPro" id="IPR000700">
    <property type="entry name" value="PAS-assoc_C"/>
</dbReference>
<evidence type="ECO:0000259" key="3">
    <source>
        <dbReference type="PROSITE" id="PS50109"/>
    </source>
</evidence>
<dbReference type="KEGG" id="psd:DSC_13750"/>
<dbReference type="CDD" id="cd00130">
    <property type="entry name" value="PAS"/>
    <property type="match status" value="1"/>
</dbReference>
<dbReference type="PRINTS" id="PR00344">
    <property type="entry name" value="BCTRLSENSOR"/>
</dbReference>
<dbReference type="STRING" id="1045855.DSC_13750"/>
<dbReference type="OrthoDB" id="9770473at2"/>
<dbReference type="PANTHER" id="PTHR43065">
    <property type="entry name" value="SENSOR HISTIDINE KINASE"/>
    <property type="match status" value="1"/>
</dbReference>
<feature type="domain" description="Histidine kinase" evidence="3">
    <location>
        <begin position="208"/>
        <end position="430"/>
    </location>
</feature>
<dbReference type="PROSITE" id="PS50109">
    <property type="entry name" value="HIS_KIN"/>
    <property type="match status" value="1"/>
</dbReference>
<dbReference type="InterPro" id="IPR003594">
    <property type="entry name" value="HATPase_dom"/>
</dbReference>
<gene>
    <name evidence="5" type="ordered locus">DSC_13750</name>
</gene>
<dbReference type="EMBL" id="CP003093">
    <property type="protein sequence ID" value="AER57394.1"/>
    <property type="molecule type" value="Genomic_DNA"/>
</dbReference>
<dbReference type="Gene3D" id="3.30.565.10">
    <property type="entry name" value="Histidine kinase-like ATPase, C-terminal domain"/>
    <property type="match status" value="1"/>
</dbReference>
<dbReference type="SMART" id="SM00091">
    <property type="entry name" value="PAS"/>
    <property type="match status" value="1"/>
</dbReference>
<dbReference type="InterPro" id="IPR005467">
    <property type="entry name" value="His_kinase_dom"/>
</dbReference>
<evidence type="ECO:0000313" key="5">
    <source>
        <dbReference type="EMBL" id="AER57394.1"/>
    </source>
</evidence>
<dbReference type="EC" id="2.7.13.3" evidence="2"/>
<dbReference type="PROSITE" id="PS50113">
    <property type="entry name" value="PAC"/>
    <property type="match status" value="1"/>
</dbReference>
<dbReference type="InterPro" id="IPR036890">
    <property type="entry name" value="HATPase_C_sf"/>
</dbReference>
<dbReference type="InterPro" id="IPR004358">
    <property type="entry name" value="Sig_transdc_His_kin-like_C"/>
</dbReference>
<reference evidence="5 6" key="1">
    <citation type="journal article" date="2012" name="J. Bacteriol.">
        <title>Complete Genome Sequence of the BTEX-Degrading Bacterium Pseudoxanthomonas spadix BD-a59.</title>
        <authorList>
            <person name="Lee S.H."/>
            <person name="Jin H.M."/>
            <person name="Lee H.J."/>
            <person name="Kim J.M."/>
            <person name="Jeon C.O."/>
        </authorList>
    </citation>
    <scope>NUCLEOTIDE SEQUENCE [LARGE SCALE GENOMIC DNA]</scope>
    <source>
        <strain evidence="5 6">BD-a59</strain>
    </source>
</reference>
<dbReference type="SUPFAM" id="SSF47384">
    <property type="entry name" value="Homodimeric domain of signal transducing histidine kinase"/>
    <property type="match status" value="1"/>
</dbReference>
<dbReference type="Pfam" id="PF08448">
    <property type="entry name" value="PAS_4"/>
    <property type="match status" value="1"/>
</dbReference>
<dbReference type="SUPFAM" id="SSF55785">
    <property type="entry name" value="PYP-like sensor domain (PAS domain)"/>
    <property type="match status" value="1"/>
</dbReference>
<dbReference type="AlphaFoldDB" id="G7UTE8"/>
<keyword evidence="6" id="KW-1185">Reference proteome</keyword>
<proteinExistence type="predicted"/>
<dbReference type="Pfam" id="PF02518">
    <property type="entry name" value="HATPase_c"/>
    <property type="match status" value="1"/>
</dbReference>
<comment type="catalytic activity">
    <reaction evidence="1">
        <text>ATP + protein L-histidine = ADP + protein N-phospho-L-histidine.</text>
        <dbReference type="EC" id="2.7.13.3"/>
    </reaction>
</comment>
<accession>G7UTE8</accession>
<dbReference type="Gene3D" id="1.10.287.130">
    <property type="match status" value="1"/>
</dbReference>
<evidence type="ECO:0000259" key="4">
    <source>
        <dbReference type="PROSITE" id="PS50113"/>
    </source>
</evidence>
<name>G7UTE8_PSEUP</name>
<protein>
    <recommendedName>
        <fullName evidence="2">histidine kinase</fullName>
        <ecNumber evidence="2">2.7.13.3</ecNumber>
    </recommendedName>
</protein>
<dbReference type="InterPro" id="IPR013656">
    <property type="entry name" value="PAS_4"/>
</dbReference>
<dbReference type="SUPFAM" id="SSF55874">
    <property type="entry name" value="ATPase domain of HSP90 chaperone/DNA topoisomerase II/histidine kinase"/>
    <property type="match status" value="1"/>
</dbReference>
<dbReference type="NCBIfam" id="TIGR00229">
    <property type="entry name" value="sensory_box"/>
    <property type="match status" value="1"/>
</dbReference>
<dbReference type="PANTHER" id="PTHR43065:SF42">
    <property type="entry name" value="TWO-COMPONENT SENSOR PPRA"/>
    <property type="match status" value="1"/>
</dbReference>